<accession>A0ABV6AXU7</accession>
<dbReference type="SUPFAM" id="SSF49354">
    <property type="entry name" value="PapD-like"/>
    <property type="match status" value="1"/>
</dbReference>
<dbReference type="PANTHER" id="PTHR30251:SF4">
    <property type="entry name" value="SLR1668 PROTEIN"/>
    <property type="match status" value="1"/>
</dbReference>
<keyword evidence="2" id="KW-1185">Reference proteome</keyword>
<gene>
    <name evidence="1" type="ORF">ACFFLM_10170</name>
</gene>
<name>A0ABV6AXU7_9DEIO</name>
<dbReference type="Proteomes" id="UP001589733">
    <property type="component" value="Unassembled WGS sequence"/>
</dbReference>
<evidence type="ECO:0000313" key="1">
    <source>
        <dbReference type="EMBL" id="MFB9992328.1"/>
    </source>
</evidence>
<proteinExistence type="predicted"/>
<evidence type="ECO:0000313" key="2">
    <source>
        <dbReference type="Proteomes" id="UP001589733"/>
    </source>
</evidence>
<comment type="caution">
    <text evidence="1">The sequence shown here is derived from an EMBL/GenBank/DDBJ whole genome shotgun (WGS) entry which is preliminary data.</text>
</comment>
<dbReference type="InterPro" id="IPR050643">
    <property type="entry name" value="Periplasmic_pilus_chap"/>
</dbReference>
<dbReference type="InterPro" id="IPR008962">
    <property type="entry name" value="PapD-like_sf"/>
</dbReference>
<dbReference type="EMBL" id="JBHLYR010000031">
    <property type="protein sequence ID" value="MFB9992328.1"/>
    <property type="molecule type" value="Genomic_DNA"/>
</dbReference>
<dbReference type="RefSeq" id="WP_380008988.1">
    <property type="nucleotide sequence ID" value="NZ_JBHLYR010000031.1"/>
</dbReference>
<sequence>MNRIRLSAWVAAVIWIAGWGDGASAQTFGFSPTVLEMDASKNLVAQTILINSTSGPARFSIVARAWKIVNGQSVLEETRDLIVNPTSFTVKPGASQVIRVGVRKKPGAQELAYRIIVQQEALEGVPLPTVKADLGKDSKAALGLSLGFSLPVYVTPPGSAAKLALTTSRGTEGTLLTFENSGNRRAVIRDLSIATGDQKLSMQTFAVLAGSSYQLNASALKASGPSFTLSYTADDGRKVVETLQFP</sequence>
<organism evidence="1 2">
    <name type="scientific">Deinococcus oregonensis</name>
    <dbReference type="NCBI Taxonomy" id="1805970"/>
    <lineage>
        <taxon>Bacteria</taxon>
        <taxon>Thermotogati</taxon>
        <taxon>Deinococcota</taxon>
        <taxon>Deinococci</taxon>
        <taxon>Deinococcales</taxon>
        <taxon>Deinococcaceae</taxon>
        <taxon>Deinococcus</taxon>
    </lineage>
</organism>
<dbReference type="InterPro" id="IPR013783">
    <property type="entry name" value="Ig-like_fold"/>
</dbReference>
<reference evidence="1 2" key="1">
    <citation type="submission" date="2024-09" db="EMBL/GenBank/DDBJ databases">
        <authorList>
            <person name="Sun Q."/>
            <person name="Mori K."/>
        </authorList>
    </citation>
    <scope>NUCLEOTIDE SEQUENCE [LARGE SCALE GENOMIC DNA]</scope>
    <source>
        <strain evidence="1 2">JCM 13503</strain>
    </source>
</reference>
<dbReference type="PANTHER" id="PTHR30251">
    <property type="entry name" value="PILUS ASSEMBLY CHAPERONE"/>
    <property type="match status" value="1"/>
</dbReference>
<protein>
    <submittedName>
        <fullName evidence="1">Molecular chaperone</fullName>
    </submittedName>
</protein>
<dbReference type="Gene3D" id="2.60.40.10">
    <property type="entry name" value="Immunoglobulins"/>
    <property type="match status" value="1"/>
</dbReference>